<dbReference type="InterPro" id="IPR004090">
    <property type="entry name" value="Chemotax_Me-accpt_rcpt"/>
</dbReference>
<reference evidence="7" key="1">
    <citation type="submission" date="2022-07" db="EMBL/GenBank/DDBJ databases">
        <title>Ectorhizobium quercum gen.nov., sp. nov.</title>
        <authorList>
            <person name="Ma T."/>
            <person name="Li Y."/>
        </authorList>
    </citation>
    <scope>NUCLEOTIDE SEQUENCE</scope>
    <source>
        <strain evidence="7">BDR2-2</strain>
    </source>
</reference>
<dbReference type="InterPro" id="IPR044398">
    <property type="entry name" value="Globin-sensor_dom"/>
</dbReference>
<comment type="caution">
    <text evidence="7">The sequence shown here is derived from an EMBL/GenBank/DDBJ whole genome shotgun (WGS) entry which is preliminary data.</text>
</comment>
<feature type="domain" description="HAMP" evidence="6">
    <location>
        <begin position="187"/>
        <end position="234"/>
    </location>
</feature>
<evidence type="ECO:0000313" key="7">
    <source>
        <dbReference type="EMBL" id="MCX8995798.1"/>
    </source>
</evidence>
<evidence type="ECO:0000256" key="3">
    <source>
        <dbReference type="ARBA" id="ARBA00029447"/>
    </source>
</evidence>
<gene>
    <name evidence="7" type="ORF">NOF55_01615</name>
</gene>
<dbReference type="InterPro" id="IPR003660">
    <property type="entry name" value="HAMP_dom"/>
</dbReference>
<accession>A0AAE3STL1</accession>
<keyword evidence="8" id="KW-1185">Reference proteome</keyword>
<dbReference type="InterPro" id="IPR012292">
    <property type="entry name" value="Globin/Proto"/>
</dbReference>
<dbReference type="RefSeq" id="WP_306409567.1">
    <property type="nucleotide sequence ID" value="NZ_JANFPI010000001.1"/>
</dbReference>
<dbReference type="FunFam" id="1.10.287.950:FF:000001">
    <property type="entry name" value="Methyl-accepting chemotaxis sensory transducer"/>
    <property type="match status" value="1"/>
</dbReference>
<dbReference type="InterPro" id="IPR004089">
    <property type="entry name" value="MCPsignal_dom"/>
</dbReference>
<sequence>MADDVEKTLRERLEFVEIDEKTRRTLREIQPAIRESLGGTLDYFYDKIARVPALGGFFRDKGHMNGAKGLQEKHWERLSGGQLDADYVRSVTMIGRTHARIGLEPQWYIGSYSLVVAGLVHAVLDKHWPFFFGKRHAKRLADKIVAIVKVSNLDMDYAISTYLEALENQRQAMESERLRFEADQKIALEHLRAGLAALAQGDFETEMTTDLPDNYKEMAANYNATLVGLRRSFGGVRESSREILARTEAIASAADDLAMRTAQQAAGVEESSAALQQLSVSVGQTAASAEQAFKVVRDTQTAARTSGEVVTKAVSAMAGIERSSSEVYKIIGVIDDIAFQTNLLALNAGVEAARAGDAGKGFAVVAQEVRQLAQRSADAAKEIKALIEQSSNQVQEGVALVSNTGEALSGMIDRIDSINRIVTGIASAARDQATGVGEVNVAIHNMDEITQQNAAMVEKTSGETAGLREQLDLLVTTLDGFRTRGSAHGQIVSAYPGDDWREAA</sequence>
<comment type="similarity">
    <text evidence="3">Belongs to the methyl-accepting chemotaxis (MCP) protein family.</text>
</comment>
<dbReference type="GO" id="GO:0006935">
    <property type="term" value="P:chemotaxis"/>
    <property type="evidence" value="ECO:0007669"/>
    <property type="project" value="UniProtKB-KW"/>
</dbReference>
<dbReference type="CDD" id="cd11386">
    <property type="entry name" value="MCP_signal"/>
    <property type="match status" value="1"/>
</dbReference>
<dbReference type="GO" id="GO:0019825">
    <property type="term" value="F:oxygen binding"/>
    <property type="evidence" value="ECO:0007669"/>
    <property type="project" value="InterPro"/>
</dbReference>
<dbReference type="SUPFAM" id="SSF46458">
    <property type="entry name" value="Globin-like"/>
    <property type="match status" value="1"/>
</dbReference>
<evidence type="ECO:0000256" key="4">
    <source>
        <dbReference type="PROSITE-ProRule" id="PRU00284"/>
    </source>
</evidence>
<evidence type="ECO:0000259" key="5">
    <source>
        <dbReference type="PROSITE" id="PS50111"/>
    </source>
</evidence>
<dbReference type="InterPro" id="IPR039379">
    <property type="entry name" value="Protoglobin_sensor_dom"/>
</dbReference>
<organism evidence="7 8">
    <name type="scientific">Ectorhizobium quercum</name>
    <dbReference type="NCBI Taxonomy" id="2965071"/>
    <lineage>
        <taxon>Bacteria</taxon>
        <taxon>Pseudomonadati</taxon>
        <taxon>Pseudomonadota</taxon>
        <taxon>Alphaproteobacteria</taxon>
        <taxon>Hyphomicrobiales</taxon>
        <taxon>Rhizobiaceae</taxon>
        <taxon>Ectorhizobium</taxon>
    </lineage>
</organism>
<dbReference type="InterPro" id="IPR009050">
    <property type="entry name" value="Globin-like_sf"/>
</dbReference>
<dbReference type="GO" id="GO:0004888">
    <property type="term" value="F:transmembrane signaling receptor activity"/>
    <property type="evidence" value="ECO:0007669"/>
    <property type="project" value="InterPro"/>
</dbReference>
<proteinExistence type="inferred from homology"/>
<dbReference type="CDD" id="cd01068">
    <property type="entry name" value="globin_sensor"/>
    <property type="match status" value="1"/>
</dbReference>
<dbReference type="GO" id="GO:0016020">
    <property type="term" value="C:membrane"/>
    <property type="evidence" value="ECO:0007669"/>
    <property type="project" value="UniProtKB-SubCell"/>
</dbReference>
<dbReference type="Pfam" id="PF00015">
    <property type="entry name" value="MCPsignal"/>
    <property type="match status" value="1"/>
</dbReference>
<feature type="domain" description="Methyl-accepting transducer" evidence="5">
    <location>
        <begin position="239"/>
        <end position="468"/>
    </location>
</feature>
<dbReference type="InterPro" id="IPR051310">
    <property type="entry name" value="MCP_chemotaxis"/>
</dbReference>
<evidence type="ECO:0000256" key="1">
    <source>
        <dbReference type="ARBA" id="ARBA00004370"/>
    </source>
</evidence>
<dbReference type="PRINTS" id="PR00260">
    <property type="entry name" value="CHEMTRNSDUCR"/>
</dbReference>
<dbReference type="PANTHER" id="PTHR43531:SF11">
    <property type="entry name" value="METHYL-ACCEPTING CHEMOTAXIS PROTEIN 3"/>
    <property type="match status" value="1"/>
</dbReference>
<dbReference type="GO" id="GO:0020037">
    <property type="term" value="F:heme binding"/>
    <property type="evidence" value="ECO:0007669"/>
    <property type="project" value="InterPro"/>
</dbReference>
<dbReference type="AlphaFoldDB" id="A0AAE3STL1"/>
<dbReference type="Gene3D" id="1.10.287.950">
    <property type="entry name" value="Methyl-accepting chemotaxis protein"/>
    <property type="match status" value="1"/>
</dbReference>
<evidence type="ECO:0000256" key="2">
    <source>
        <dbReference type="ARBA" id="ARBA00022500"/>
    </source>
</evidence>
<dbReference type="PROSITE" id="PS50111">
    <property type="entry name" value="CHEMOTAXIS_TRANSDUC_2"/>
    <property type="match status" value="1"/>
</dbReference>
<dbReference type="SUPFAM" id="SSF58104">
    <property type="entry name" value="Methyl-accepting chemotaxis protein (MCP) signaling domain"/>
    <property type="match status" value="1"/>
</dbReference>
<dbReference type="GO" id="GO:0007165">
    <property type="term" value="P:signal transduction"/>
    <property type="evidence" value="ECO:0007669"/>
    <property type="project" value="UniProtKB-KW"/>
</dbReference>
<dbReference type="Pfam" id="PF11563">
    <property type="entry name" value="Protoglobin"/>
    <property type="match status" value="1"/>
</dbReference>
<evidence type="ECO:0000313" key="8">
    <source>
        <dbReference type="Proteomes" id="UP001208771"/>
    </source>
</evidence>
<keyword evidence="2" id="KW-0145">Chemotaxis</keyword>
<dbReference type="EMBL" id="JANFPI010000001">
    <property type="protein sequence ID" value="MCX8995798.1"/>
    <property type="molecule type" value="Genomic_DNA"/>
</dbReference>
<evidence type="ECO:0000259" key="6">
    <source>
        <dbReference type="PROSITE" id="PS50885"/>
    </source>
</evidence>
<dbReference type="Gene3D" id="1.10.490.10">
    <property type="entry name" value="Globins"/>
    <property type="match status" value="1"/>
</dbReference>
<dbReference type="PROSITE" id="PS50885">
    <property type="entry name" value="HAMP"/>
    <property type="match status" value="1"/>
</dbReference>
<keyword evidence="4" id="KW-0807">Transducer</keyword>
<name>A0AAE3STL1_9HYPH</name>
<dbReference type="Proteomes" id="UP001208771">
    <property type="component" value="Unassembled WGS sequence"/>
</dbReference>
<comment type="subcellular location">
    <subcellularLocation>
        <location evidence="1">Membrane</location>
    </subcellularLocation>
</comment>
<dbReference type="SMART" id="SM00283">
    <property type="entry name" value="MA"/>
    <property type="match status" value="1"/>
</dbReference>
<dbReference type="PANTHER" id="PTHR43531">
    <property type="entry name" value="PROTEIN ICFG"/>
    <property type="match status" value="1"/>
</dbReference>
<protein>
    <submittedName>
        <fullName evidence="7">Globin-coupled sensor protein</fullName>
    </submittedName>
</protein>